<proteinExistence type="predicted"/>
<reference evidence="1 2" key="1">
    <citation type="submission" date="2022-09" db="EMBL/GenBank/DDBJ databases">
        <title>Chelativorans salina sp. nov., a novel slightly halophilic bacterium isolated from a saline lake sediment enrichment.</title>
        <authorList>
            <person name="Gao L."/>
            <person name="Fang B.-Z."/>
            <person name="Li W.-J."/>
        </authorList>
    </citation>
    <scope>NUCLEOTIDE SEQUENCE [LARGE SCALE GENOMIC DNA]</scope>
    <source>
        <strain evidence="1 2">EGI FJ00035</strain>
    </source>
</reference>
<name>A0ABT2LK97_9HYPH</name>
<evidence type="ECO:0008006" key="3">
    <source>
        <dbReference type="Google" id="ProtNLM"/>
    </source>
</evidence>
<evidence type="ECO:0000313" key="2">
    <source>
        <dbReference type="Proteomes" id="UP001320831"/>
    </source>
</evidence>
<dbReference type="EMBL" id="JAOCZP010000002">
    <property type="protein sequence ID" value="MCT7374784.1"/>
    <property type="molecule type" value="Genomic_DNA"/>
</dbReference>
<sequence>MVQLFLSIAAHFRRRMEQFRAIKDYADDQSGWRRDPLSHPDLATMNERELADLPFEPTRVCRC</sequence>
<keyword evidence="2" id="KW-1185">Reference proteome</keyword>
<accession>A0ABT2LK97</accession>
<dbReference type="Proteomes" id="UP001320831">
    <property type="component" value="Unassembled WGS sequence"/>
</dbReference>
<protein>
    <recommendedName>
        <fullName evidence="3">DUF1127 domain-containing protein</fullName>
    </recommendedName>
</protein>
<comment type="caution">
    <text evidence="1">The sequence shown here is derived from an EMBL/GenBank/DDBJ whole genome shotgun (WGS) entry which is preliminary data.</text>
</comment>
<evidence type="ECO:0000313" key="1">
    <source>
        <dbReference type="EMBL" id="MCT7374784.1"/>
    </source>
</evidence>
<gene>
    <name evidence="1" type="ORF">N5A92_07015</name>
</gene>
<dbReference type="RefSeq" id="WP_260901290.1">
    <property type="nucleotide sequence ID" value="NZ_JAOCZP010000002.1"/>
</dbReference>
<organism evidence="1 2">
    <name type="scientific">Chelativorans salis</name>
    <dbReference type="NCBI Taxonomy" id="2978478"/>
    <lineage>
        <taxon>Bacteria</taxon>
        <taxon>Pseudomonadati</taxon>
        <taxon>Pseudomonadota</taxon>
        <taxon>Alphaproteobacteria</taxon>
        <taxon>Hyphomicrobiales</taxon>
        <taxon>Phyllobacteriaceae</taxon>
        <taxon>Chelativorans</taxon>
    </lineage>
</organism>